<dbReference type="OrthoDB" id="2789670at2759"/>
<evidence type="ECO:0000256" key="5">
    <source>
        <dbReference type="ARBA" id="ARBA00022617"/>
    </source>
</evidence>
<dbReference type="GO" id="GO:0016705">
    <property type="term" value="F:oxidoreductase activity, acting on paired donors, with incorporation or reduction of molecular oxygen"/>
    <property type="evidence" value="ECO:0007669"/>
    <property type="project" value="InterPro"/>
</dbReference>
<dbReference type="Pfam" id="PF00067">
    <property type="entry name" value="p450"/>
    <property type="match status" value="1"/>
</dbReference>
<evidence type="ECO:0008006" key="18">
    <source>
        <dbReference type="Google" id="ProtNLM"/>
    </source>
</evidence>
<evidence type="ECO:0000256" key="6">
    <source>
        <dbReference type="ARBA" id="ARBA00022692"/>
    </source>
</evidence>
<evidence type="ECO:0000256" key="14">
    <source>
        <dbReference type="RuleBase" id="RU000461"/>
    </source>
</evidence>
<dbReference type="PANTHER" id="PTHR46300:SF5">
    <property type="entry name" value="CYTOCHROME P450"/>
    <property type="match status" value="1"/>
</dbReference>
<dbReference type="EMBL" id="JH930473">
    <property type="protein sequence ID" value="EKM54606.1"/>
    <property type="molecule type" value="Genomic_DNA"/>
</dbReference>
<evidence type="ECO:0000256" key="1">
    <source>
        <dbReference type="ARBA" id="ARBA00001971"/>
    </source>
</evidence>
<evidence type="ECO:0000256" key="13">
    <source>
        <dbReference type="PIRSR" id="PIRSR602401-1"/>
    </source>
</evidence>
<dbReference type="GO" id="GO:0020037">
    <property type="term" value="F:heme binding"/>
    <property type="evidence" value="ECO:0007669"/>
    <property type="project" value="InterPro"/>
</dbReference>
<proteinExistence type="inferred from homology"/>
<keyword evidence="11 14" id="KW-0503">Monooxygenase</keyword>
<dbReference type="GO" id="GO:0005506">
    <property type="term" value="F:iron ion binding"/>
    <property type="evidence" value="ECO:0007669"/>
    <property type="project" value="InterPro"/>
</dbReference>
<accession>K5UWZ6</accession>
<evidence type="ECO:0000256" key="10">
    <source>
        <dbReference type="ARBA" id="ARBA00023004"/>
    </source>
</evidence>
<evidence type="ECO:0000256" key="9">
    <source>
        <dbReference type="ARBA" id="ARBA00023002"/>
    </source>
</evidence>
<dbReference type="HOGENOM" id="CLU_001570_2_3_1"/>
<dbReference type="AlphaFoldDB" id="K5UWZ6"/>
<keyword evidence="10 13" id="KW-0408">Iron</keyword>
<gene>
    <name evidence="16" type="ORF">PHACADRAFT_210406</name>
</gene>
<dbReference type="GO" id="GO:0004497">
    <property type="term" value="F:monooxygenase activity"/>
    <property type="evidence" value="ECO:0007669"/>
    <property type="project" value="UniProtKB-KW"/>
</dbReference>
<dbReference type="InterPro" id="IPR050364">
    <property type="entry name" value="Cytochrome_P450_fung"/>
</dbReference>
<comment type="pathway">
    <text evidence="3">Secondary metabolite biosynthesis.</text>
</comment>
<dbReference type="InterPro" id="IPR036396">
    <property type="entry name" value="Cyt_P450_sf"/>
</dbReference>
<dbReference type="InParanoid" id="K5UWZ6"/>
<keyword evidence="15" id="KW-0732">Signal</keyword>
<protein>
    <recommendedName>
        <fullName evidence="18">Cytochrome P450</fullName>
    </recommendedName>
</protein>
<comment type="subcellular location">
    <subcellularLocation>
        <location evidence="2">Membrane</location>
    </subcellularLocation>
</comment>
<feature type="binding site" description="axial binding residue" evidence="13">
    <location>
        <position position="393"/>
    </location>
    <ligand>
        <name>heme</name>
        <dbReference type="ChEBI" id="CHEBI:30413"/>
    </ligand>
    <ligandPart>
        <name>Fe</name>
        <dbReference type="ChEBI" id="CHEBI:18248"/>
    </ligandPart>
</feature>
<evidence type="ECO:0000313" key="17">
    <source>
        <dbReference type="Proteomes" id="UP000008370"/>
    </source>
</evidence>
<keyword evidence="8" id="KW-1133">Transmembrane helix</keyword>
<dbReference type="Proteomes" id="UP000008370">
    <property type="component" value="Unassembled WGS sequence"/>
</dbReference>
<evidence type="ECO:0000256" key="11">
    <source>
        <dbReference type="ARBA" id="ARBA00023033"/>
    </source>
</evidence>
<keyword evidence="6" id="KW-0812">Transmembrane</keyword>
<evidence type="ECO:0000256" key="8">
    <source>
        <dbReference type="ARBA" id="ARBA00022989"/>
    </source>
</evidence>
<dbReference type="InterPro" id="IPR002401">
    <property type="entry name" value="Cyt_P450_E_grp-I"/>
</dbReference>
<keyword evidence="17" id="KW-1185">Reference proteome</keyword>
<evidence type="ECO:0000256" key="3">
    <source>
        <dbReference type="ARBA" id="ARBA00005179"/>
    </source>
</evidence>
<evidence type="ECO:0000256" key="12">
    <source>
        <dbReference type="ARBA" id="ARBA00023136"/>
    </source>
</evidence>
<keyword evidence="9 14" id="KW-0560">Oxidoreductase</keyword>
<keyword evidence="5 13" id="KW-0349">Heme</keyword>
<name>K5UWZ6_PHACS</name>
<dbReference type="RefSeq" id="XP_007397295.1">
    <property type="nucleotide sequence ID" value="XM_007397233.1"/>
</dbReference>
<organism evidence="16 17">
    <name type="scientific">Phanerochaete carnosa (strain HHB-10118-sp)</name>
    <name type="common">White-rot fungus</name>
    <name type="synonym">Peniophora carnosa</name>
    <dbReference type="NCBI Taxonomy" id="650164"/>
    <lineage>
        <taxon>Eukaryota</taxon>
        <taxon>Fungi</taxon>
        <taxon>Dikarya</taxon>
        <taxon>Basidiomycota</taxon>
        <taxon>Agaricomycotina</taxon>
        <taxon>Agaricomycetes</taxon>
        <taxon>Polyporales</taxon>
        <taxon>Phanerochaetaceae</taxon>
        <taxon>Phanerochaete</taxon>
    </lineage>
</organism>
<evidence type="ECO:0000313" key="16">
    <source>
        <dbReference type="EMBL" id="EKM54606.1"/>
    </source>
</evidence>
<dbReference type="InterPro" id="IPR017972">
    <property type="entry name" value="Cyt_P450_CS"/>
</dbReference>
<dbReference type="PANTHER" id="PTHR46300">
    <property type="entry name" value="P450, PUTATIVE (EUROFUNG)-RELATED-RELATED"/>
    <property type="match status" value="1"/>
</dbReference>
<feature type="signal peptide" evidence="15">
    <location>
        <begin position="1"/>
        <end position="17"/>
    </location>
</feature>
<reference evidence="16 17" key="1">
    <citation type="journal article" date="2012" name="BMC Genomics">
        <title>Comparative genomics of the white-rot fungi, Phanerochaete carnosa and P. chrysosporium, to elucidate the genetic basis of the distinct wood types they colonize.</title>
        <authorList>
            <person name="Suzuki H."/>
            <person name="MacDonald J."/>
            <person name="Syed K."/>
            <person name="Salamov A."/>
            <person name="Hori C."/>
            <person name="Aerts A."/>
            <person name="Henrissat B."/>
            <person name="Wiebenga A."/>
            <person name="vanKuyk P.A."/>
            <person name="Barry K."/>
            <person name="Lindquist E."/>
            <person name="LaButti K."/>
            <person name="Lapidus A."/>
            <person name="Lucas S."/>
            <person name="Coutinho P."/>
            <person name="Gong Y."/>
            <person name="Samejima M."/>
            <person name="Mahadevan R."/>
            <person name="Abou-Zaid M."/>
            <person name="de Vries R.P."/>
            <person name="Igarashi K."/>
            <person name="Yadav J.S."/>
            <person name="Grigoriev I.V."/>
            <person name="Master E.R."/>
        </authorList>
    </citation>
    <scope>NUCLEOTIDE SEQUENCE [LARGE SCALE GENOMIC DNA]</scope>
    <source>
        <strain evidence="16 17">HHB-10118-sp</strain>
    </source>
</reference>
<evidence type="ECO:0000256" key="4">
    <source>
        <dbReference type="ARBA" id="ARBA00010617"/>
    </source>
</evidence>
<evidence type="ECO:0000256" key="7">
    <source>
        <dbReference type="ARBA" id="ARBA00022723"/>
    </source>
</evidence>
<feature type="chain" id="PRO_5003887602" description="Cytochrome P450" evidence="15">
    <location>
        <begin position="18"/>
        <end position="447"/>
    </location>
</feature>
<dbReference type="KEGG" id="pco:PHACADRAFT_210406"/>
<keyword evidence="12" id="KW-0472">Membrane</keyword>
<dbReference type="GeneID" id="18912960"/>
<keyword evidence="7 13" id="KW-0479">Metal-binding</keyword>
<sequence length="447" mass="50449">MSLLFLALSLVIGRALWDRLNRPAPFPPGPPADLLVGNVRTFPAHDPHLGLMELAKKYGDVMYFNIFGKSVVILSSQTAASDLLEKRSMIYSSRPRFMVHEMVGWTDMLSFLPYGEQFHKQRKLFQQAFTRQGCLAFRSSQLSQTHLLLKKIMQYPARFEDHVRRFSTAVIMEITYGHKVTSDDDPYVNIAEETNRILMKAGHSLSIIDFFPSLQYLPSWLPGNWFTRFAEDAAPSIRNMRDFPFEQVRQQMASDNATPSFMAMHIEELERNGGASLEDLQILKVASSQMYAAGAETTWSTILNVIVLLLLNPEVQHKAQTELDGVPHCTTADDIYCGMYIPKGTTVLANSTALAMDDKVYSNPTEFRPERFLPPQSEPLPVNISFGWGRRMCPGRHFADASVWIVIASLLAVFEIAPRKNSMGQDNIPDVKWVSAITRLVSVGLLR</sequence>
<dbReference type="SUPFAM" id="SSF48264">
    <property type="entry name" value="Cytochrome P450"/>
    <property type="match status" value="1"/>
</dbReference>
<evidence type="ECO:0000256" key="2">
    <source>
        <dbReference type="ARBA" id="ARBA00004370"/>
    </source>
</evidence>
<dbReference type="PRINTS" id="PR00463">
    <property type="entry name" value="EP450I"/>
</dbReference>
<dbReference type="PROSITE" id="PS00086">
    <property type="entry name" value="CYTOCHROME_P450"/>
    <property type="match status" value="1"/>
</dbReference>
<dbReference type="Gene3D" id="1.10.630.10">
    <property type="entry name" value="Cytochrome P450"/>
    <property type="match status" value="1"/>
</dbReference>
<comment type="similarity">
    <text evidence="4 14">Belongs to the cytochrome P450 family.</text>
</comment>
<comment type="cofactor">
    <cofactor evidence="1 13">
        <name>heme</name>
        <dbReference type="ChEBI" id="CHEBI:30413"/>
    </cofactor>
</comment>
<evidence type="ECO:0000256" key="15">
    <source>
        <dbReference type="SAM" id="SignalP"/>
    </source>
</evidence>
<dbReference type="GO" id="GO:0016020">
    <property type="term" value="C:membrane"/>
    <property type="evidence" value="ECO:0007669"/>
    <property type="project" value="UniProtKB-SubCell"/>
</dbReference>
<dbReference type="InterPro" id="IPR001128">
    <property type="entry name" value="Cyt_P450"/>
</dbReference>
<dbReference type="CDD" id="cd11065">
    <property type="entry name" value="CYP64-like"/>
    <property type="match status" value="1"/>
</dbReference>